<comment type="caution">
    <text evidence="1">The sequence shown here is derived from an EMBL/GenBank/DDBJ whole genome shotgun (WGS) entry which is preliminary data.</text>
</comment>
<name>A0A8X6TLY1_NEPPI</name>
<dbReference type="AlphaFoldDB" id="A0A8X6TLY1"/>
<proteinExistence type="predicted"/>
<sequence>MEQLVEKSKQDNIFVCLVNCNGFGFHCEHINNAAPALRAAIAK</sequence>
<protein>
    <submittedName>
        <fullName evidence="1">Uncharacterized protein</fullName>
    </submittedName>
</protein>
<gene>
    <name evidence="1" type="ORF">NPIL_680981</name>
</gene>
<evidence type="ECO:0000313" key="1">
    <source>
        <dbReference type="EMBL" id="GFT22079.1"/>
    </source>
</evidence>
<organism evidence="1 2">
    <name type="scientific">Nephila pilipes</name>
    <name type="common">Giant wood spider</name>
    <name type="synonym">Nephila maculata</name>
    <dbReference type="NCBI Taxonomy" id="299642"/>
    <lineage>
        <taxon>Eukaryota</taxon>
        <taxon>Metazoa</taxon>
        <taxon>Ecdysozoa</taxon>
        <taxon>Arthropoda</taxon>
        <taxon>Chelicerata</taxon>
        <taxon>Arachnida</taxon>
        <taxon>Araneae</taxon>
        <taxon>Araneomorphae</taxon>
        <taxon>Entelegynae</taxon>
        <taxon>Araneoidea</taxon>
        <taxon>Nephilidae</taxon>
        <taxon>Nephila</taxon>
    </lineage>
</organism>
<feature type="non-terminal residue" evidence="1">
    <location>
        <position position="43"/>
    </location>
</feature>
<reference evidence="1" key="1">
    <citation type="submission" date="2020-08" db="EMBL/GenBank/DDBJ databases">
        <title>Multicomponent nature underlies the extraordinary mechanical properties of spider dragline silk.</title>
        <authorList>
            <person name="Kono N."/>
            <person name="Nakamura H."/>
            <person name="Mori M."/>
            <person name="Yoshida Y."/>
            <person name="Ohtoshi R."/>
            <person name="Malay A.D."/>
            <person name="Moran D.A.P."/>
            <person name="Tomita M."/>
            <person name="Numata K."/>
            <person name="Arakawa K."/>
        </authorList>
    </citation>
    <scope>NUCLEOTIDE SEQUENCE</scope>
</reference>
<dbReference type="Proteomes" id="UP000887013">
    <property type="component" value="Unassembled WGS sequence"/>
</dbReference>
<keyword evidence="2" id="KW-1185">Reference proteome</keyword>
<accession>A0A8X6TLY1</accession>
<evidence type="ECO:0000313" key="2">
    <source>
        <dbReference type="Proteomes" id="UP000887013"/>
    </source>
</evidence>
<dbReference type="EMBL" id="BMAW01011124">
    <property type="protein sequence ID" value="GFT22079.1"/>
    <property type="molecule type" value="Genomic_DNA"/>
</dbReference>